<comment type="caution">
    <text evidence="2">The sequence shown here is derived from an EMBL/GenBank/DDBJ whole genome shotgun (WGS) entry which is preliminary data.</text>
</comment>
<reference evidence="2" key="1">
    <citation type="submission" date="2020-10" db="EMBL/GenBank/DDBJ databases">
        <title>Taxonomic study of unclassified bacteria belonging to the class Ktedonobacteria.</title>
        <authorList>
            <person name="Yabe S."/>
            <person name="Wang C.M."/>
            <person name="Zheng Y."/>
            <person name="Sakai Y."/>
            <person name="Cavaletti L."/>
            <person name="Monciardini P."/>
            <person name="Donadio S."/>
        </authorList>
    </citation>
    <scope>NUCLEOTIDE SEQUENCE</scope>
    <source>
        <strain evidence="2">SOSP1-1</strain>
    </source>
</reference>
<gene>
    <name evidence="2" type="ORF">KSX_69810</name>
</gene>
<sequence length="97" mass="10603">MLLLPASRQLVATLVAVIIAFSLTTLIIQGAKYKISLHVDSAADMVMVWCLLVSLIDLLLLPLVVLIAWARWKLEERTSLQAIGRATLAIAVTATMF</sequence>
<dbReference type="EMBL" id="BNJF01000004">
    <property type="protein sequence ID" value="GHO48818.1"/>
    <property type="molecule type" value="Genomic_DNA"/>
</dbReference>
<proteinExistence type="predicted"/>
<keyword evidence="3" id="KW-1185">Reference proteome</keyword>
<protein>
    <submittedName>
        <fullName evidence="2">Uncharacterized protein</fullName>
    </submittedName>
</protein>
<keyword evidence="1" id="KW-0472">Membrane</keyword>
<accession>A0A8J3I7Z0</accession>
<evidence type="ECO:0000313" key="2">
    <source>
        <dbReference type="EMBL" id="GHO48818.1"/>
    </source>
</evidence>
<dbReference type="Proteomes" id="UP000612362">
    <property type="component" value="Unassembled WGS sequence"/>
</dbReference>
<organism evidence="2 3">
    <name type="scientific">Ktedonospora formicarum</name>
    <dbReference type="NCBI Taxonomy" id="2778364"/>
    <lineage>
        <taxon>Bacteria</taxon>
        <taxon>Bacillati</taxon>
        <taxon>Chloroflexota</taxon>
        <taxon>Ktedonobacteria</taxon>
        <taxon>Ktedonobacterales</taxon>
        <taxon>Ktedonobacteraceae</taxon>
        <taxon>Ktedonospora</taxon>
    </lineage>
</organism>
<evidence type="ECO:0000256" key="1">
    <source>
        <dbReference type="SAM" id="Phobius"/>
    </source>
</evidence>
<feature type="transmembrane region" description="Helical" evidence="1">
    <location>
        <begin position="46"/>
        <end position="70"/>
    </location>
</feature>
<name>A0A8J3I7Z0_9CHLR</name>
<evidence type="ECO:0000313" key="3">
    <source>
        <dbReference type="Proteomes" id="UP000612362"/>
    </source>
</evidence>
<keyword evidence="1" id="KW-1133">Transmembrane helix</keyword>
<dbReference type="AlphaFoldDB" id="A0A8J3I7Z0"/>
<keyword evidence="1" id="KW-0812">Transmembrane</keyword>